<name>A0ACC5R3I2_9HYPH</name>
<organism evidence="1 2">
    <name type="scientific">Taklimakanibacter albus</name>
    <dbReference type="NCBI Taxonomy" id="2800327"/>
    <lineage>
        <taxon>Bacteria</taxon>
        <taxon>Pseudomonadati</taxon>
        <taxon>Pseudomonadota</taxon>
        <taxon>Alphaproteobacteria</taxon>
        <taxon>Hyphomicrobiales</taxon>
        <taxon>Aestuariivirgaceae</taxon>
        <taxon>Taklimakanibacter</taxon>
    </lineage>
</organism>
<proteinExistence type="predicted"/>
<protein>
    <submittedName>
        <fullName evidence="1">Adenylate/guanylate cyclase domain-containing protein</fullName>
    </submittedName>
</protein>
<gene>
    <name evidence="1" type="ORF">JHL16_12790</name>
</gene>
<comment type="caution">
    <text evidence="1">The sequence shown here is derived from an EMBL/GenBank/DDBJ whole genome shotgun (WGS) entry which is preliminary data.</text>
</comment>
<dbReference type="Proteomes" id="UP000616151">
    <property type="component" value="Unassembled WGS sequence"/>
</dbReference>
<reference evidence="1" key="1">
    <citation type="submission" date="2021-01" db="EMBL/GenBank/DDBJ databases">
        <authorList>
            <person name="Sun Q."/>
        </authorList>
    </citation>
    <scope>NUCLEOTIDE SEQUENCE</scope>
    <source>
        <strain evidence="1">YIM B02566</strain>
    </source>
</reference>
<sequence length="432" mass="46451">MPKSPQSAPDALLREADVAAEKFVAVARMLVAVALLIAVEFAFSRGPMVDVGVVEARTGARIVIGILFLTGALAYALLRFGFWSRWIAYVTVTIDILVIGLSLTGDLLEAQLPGRFAAALPTAVAALLVLAVGSLRLRPAVQIYSLVLMLALLTVALNIDHLTDATETDSVGVAVYQFFGPTANTARLAMFILCGLVLIAAAWRGQYLLRHGVEESMRRTNLVRYLPTELAPMLASGNVNELRSGRRARVALLFIDIRNSVAMEEALDPALLAQVVSAFRSRVRLAAERHGGIVDKFVGDGAFLVFGIPDPRDDDARRAIACAKAILADLAEWNRARLKAGDDEIAVGIGVHEGEAFIGAVGDDTRLEFTVLGDTVNVANRLEQATKQHEVAFIASAETLGKAGEDLALWRDLGAAELRGRPEPLHIFGFPR</sequence>
<evidence type="ECO:0000313" key="1">
    <source>
        <dbReference type="EMBL" id="MBK1867226.1"/>
    </source>
</evidence>
<dbReference type="EMBL" id="JAENHL010000007">
    <property type="protein sequence ID" value="MBK1867226.1"/>
    <property type="molecule type" value="Genomic_DNA"/>
</dbReference>
<keyword evidence="2" id="KW-1185">Reference proteome</keyword>
<accession>A0ACC5R3I2</accession>
<evidence type="ECO:0000313" key="2">
    <source>
        <dbReference type="Proteomes" id="UP000616151"/>
    </source>
</evidence>